<dbReference type="PANTHER" id="PTHR31284:SF60">
    <property type="entry name" value="ACID PHOSPHATASE"/>
    <property type="match status" value="1"/>
</dbReference>
<dbReference type="Pfam" id="PF03767">
    <property type="entry name" value="Acid_phosphat_B"/>
    <property type="match status" value="2"/>
</dbReference>
<name>N1R158_AEGTA</name>
<sequence>MATKMFLLAAVALLVASSGAWETNIRMPTSVATVTAMDEAVAPLIHALRPLLGSGGQLGSLGGLACDSWRLGVEAHNVRDWKTVPASCEGHVGHYMLGGHYRRDSKLVIDQAISYVDSLKLAGNGKEVWVFDVDETTLSNLPYYATHGFGATPYNWTSFQEYARQASAPALPETKRLYNKLLSVGIKPVILTGRRELTRMVDNRATPYNWTSFQEYARQASAPALPETKRLYNKLLSVGIKPVILTGRREAQRTPATITTLRRQGFSGSMAVLLKPAEFKGSSVTFKSGERQKLLDAGYVIVGNIGDQWSDILGTPEGARTFKLPDPMYYIG</sequence>
<evidence type="ECO:0000313" key="1">
    <source>
        <dbReference type="EnsemblPlants" id="EMT19714"/>
    </source>
</evidence>
<dbReference type="InterPro" id="IPR005519">
    <property type="entry name" value="Acid_phosphat_B-like"/>
</dbReference>
<dbReference type="InterPro" id="IPR036412">
    <property type="entry name" value="HAD-like_sf"/>
</dbReference>
<dbReference type="SUPFAM" id="SSF56784">
    <property type="entry name" value="HAD-like"/>
    <property type="match status" value="2"/>
</dbReference>
<dbReference type="EnsemblPlants" id="EMT19714">
    <property type="protein sequence ID" value="EMT19714"/>
    <property type="gene ID" value="F775_25904"/>
</dbReference>
<accession>N1R158</accession>
<dbReference type="PANTHER" id="PTHR31284">
    <property type="entry name" value="ACID PHOSPHATASE-LIKE PROTEIN"/>
    <property type="match status" value="1"/>
</dbReference>
<reference evidence="1" key="1">
    <citation type="submission" date="2015-06" db="UniProtKB">
        <authorList>
            <consortium name="EnsemblPlants"/>
        </authorList>
    </citation>
    <scope>IDENTIFICATION</scope>
</reference>
<dbReference type="AlphaFoldDB" id="N1R158"/>
<dbReference type="InterPro" id="IPR023214">
    <property type="entry name" value="HAD_sf"/>
</dbReference>
<dbReference type="ExpressionAtlas" id="N1R158">
    <property type="expression patterns" value="baseline"/>
</dbReference>
<proteinExistence type="predicted"/>
<protein>
    <submittedName>
        <fullName evidence="1">Acid phosphatase 1</fullName>
    </submittedName>
</protein>
<organism evidence="1">
    <name type="scientific">Aegilops tauschii</name>
    <name type="common">Tausch's goatgrass</name>
    <name type="synonym">Aegilops squarrosa</name>
    <dbReference type="NCBI Taxonomy" id="37682"/>
    <lineage>
        <taxon>Eukaryota</taxon>
        <taxon>Viridiplantae</taxon>
        <taxon>Streptophyta</taxon>
        <taxon>Embryophyta</taxon>
        <taxon>Tracheophyta</taxon>
        <taxon>Spermatophyta</taxon>
        <taxon>Magnoliopsida</taxon>
        <taxon>Liliopsida</taxon>
        <taxon>Poales</taxon>
        <taxon>Poaceae</taxon>
        <taxon>BOP clade</taxon>
        <taxon>Pooideae</taxon>
        <taxon>Triticodae</taxon>
        <taxon>Triticeae</taxon>
        <taxon>Triticinae</taxon>
        <taxon>Aegilops</taxon>
    </lineage>
</organism>
<dbReference type="Gene3D" id="3.40.50.1000">
    <property type="entry name" value="HAD superfamily/HAD-like"/>
    <property type="match status" value="2"/>
</dbReference>